<dbReference type="GO" id="GO:0140359">
    <property type="term" value="F:ABC-type transporter activity"/>
    <property type="evidence" value="ECO:0007669"/>
    <property type="project" value="InterPro"/>
</dbReference>
<evidence type="ECO:0000256" key="2">
    <source>
        <dbReference type="ARBA" id="ARBA00022692"/>
    </source>
</evidence>
<dbReference type="Proteomes" id="UP000184251">
    <property type="component" value="Unassembled WGS sequence"/>
</dbReference>
<dbReference type="EMBL" id="FQTU01000001">
    <property type="protein sequence ID" value="SHE32241.1"/>
    <property type="molecule type" value="Genomic_DNA"/>
</dbReference>
<feature type="transmembrane region" description="Helical" evidence="5">
    <location>
        <begin position="315"/>
        <end position="335"/>
    </location>
</feature>
<feature type="transmembrane region" description="Helical" evidence="5">
    <location>
        <begin position="264"/>
        <end position="282"/>
    </location>
</feature>
<keyword evidence="3 5" id="KW-1133">Transmembrane helix</keyword>
<reference evidence="7 8" key="1">
    <citation type="submission" date="2016-11" db="EMBL/GenBank/DDBJ databases">
        <authorList>
            <person name="Jaros S."/>
            <person name="Januszkiewicz K."/>
            <person name="Wedrychowicz H."/>
        </authorList>
    </citation>
    <scope>NUCLEOTIDE SEQUENCE [LARGE SCALE GENOMIC DNA]</scope>
    <source>
        <strain evidence="7 8">DSM 14828</strain>
    </source>
</reference>
<dbReference type="PANTHER" id="PTHR43471">
    <property type="entry name" value="ABC TRANSPORTER PERMEASE"/>
    <property type="match status" value="1"/>
</dbReference>
<name>A0A1M4SJ59_9FIRM</name>
<dbReference type="AlphaFoldDB" id="A0A1M4SJ59"/>
<dbReference type="InterPro" id="IPR013525">
    <property type="entry name" value="ABC2_TM"/>
</dbReference>
<comment type="subcellular location">
    <subcellularLocation>
        <location evidence="1">Membrane</location>
        <topology evidence="1">Multi-pass membrane protein</topology>
    </subcellularLocation>
</comment>
<evidence type="ECO:0000259" key="6">
    <source>
        <dbReference type="Pfam" id="PF12698"/>
    </source>
</evidence>
<keyword evidence="2 5" id="KW-0812">Transmembrane</keyword>
<evidence type="ECO:0000256" key="4">
    <source>
        <dbReference type="ARBA" id="ARBA00023136"/>
    </source>
</evidence>
<feature type="transmembrane region" description="Helical" evidence="5">
    <location>
        <begin position="159"/>
        <end position="181"/>
    </location>
</feature>
<evidence type="ECO:0000313" key="8">
    <source>
        <dbReference type="Proteomes" id="UP000184251"/>
    </source>
</evidence>
<evidence type="ECO:0000256" key="3">
    <source>
        <dbReference type="ARBA" id="ARBA00022989"/>
    </source>
</evidence>
<dbReference type="Pfam" id="PF12698">
    <property type="entry name" value="ABC2_membrane_3"/>
    <property type="match status" value="1"/>
</dbReference>
<sequence length="343" mass="38161">MKKLFTTFLKDAKLSLNSLYFYIEIGMAVIFIAVMLFVVPENFDQSQQLFAFINLDEPAKSQIMELVEAESVEILSERSQVEEALSKDRSAVGVEIKTDGNVLAYDLILQGYESESMKAMLKASIEGEFLSQIPGFTSAVSTSTLDENPQRLSDRVNVLPIYLTINVGLMGLFIIAAYIFLDKDEGVIKAYAVAPVKLWQYLASKMLIMLMMGLVTSIMTVLAIAGTGVNFLQLFLLVVSFNLFGSALGLFISSFFDTMVKAMGGLYAGMMLLVLPVVSYFMPSFNPLWIRVFPSYPMMFSFRELLLEGGNARYIYTQAGLFLVLGLIVFVAANIRFKKSLTV</sequence>
<proteinExistence type="predicted"/>
<dbReference type="GO" id="GO:0016020">
    <property type="term" value="C:membrane"/>
    <property type="evidence" value="ECO:0007669"/>
    <property type="project" value="UniProtKB-SubCell"/>
</dbReference>
<feature type="transmembrane region" description="Helical" evidence="5">
    <location>
        <begin position="20"/>
        <end position="39"/>
    </location>
</feature>
<protein>
    <submittedName>
        <fullName evidence="7">ABC-2 family transporter protein</fullName>
    </submittedName>
</protein>
<gene>
    <name evidence="7" type="ORF">SAMN02746064_00282</name>
</gene>
<dbReference type="RefSeq" id="WP_073269270.1">
    <property type="nucleotide sequence ID" value="NZ_FQTU01000001.1"/>
</dbReference>
<feature type="transmembrane region" description="Helical" evidence="5">
    <location>
        <begin position="202"/>
        <end position="225"/>
    </location>
</feature>
<evidence type="ECO:0000256" key="5">
    <source>
        <dbReference type="SAM" id="Phobius"/>
    </source>
</evidence>
<feature type="transmembrane region" description="Helical" evidence="5">
    <location>
        <begin position="231"/>
        <end position="252"/>
    </location>
</feature>
<dbReference type="OrthoDB" id="1710957at2"/>
<keyword evidence="4 5" id="KW-0472">Membrane</keyword>
<feature type="domain" description="ABC-2 type transporter transmembrane" evidence="6">
    <location>
        <begin position="21"/>
        <end position="333"/>
    </location>
</feature>
<accession>A0A1M4SJ59</accession>
<evidence type="ECO:0000256" key="1">
    <source>
        <dbReference type="ARBA" id="ARBA00004141"/>
    </source>
</evidence>
<organism evidence="7 8">
    <name type="scientific">Alkalibacter saccharofermentans DSM 14828</name>
    <dbReference type="NCBI Taxonomy" id="1120975"/>
    <lineage>
        <taxon>Bacteria</taxon>
        <taxon>Bacillati</taxon>
        <taxon>Bacillota</taxon>
        <taxon>Clostridia</taxon>
        <taxon>Eubacteriales</taxon>
        <taxon>Eubacteriaceae</taxon>
        <taxon>Alkalibacter</taxon>
    </lineage>
</organism>
<keyword evidence="8" id="KW-1185">Reference proteome</keyword>
<dbReference type="STRING" id="1120975.SAMN02746064_00282"/>
<evidence type="ECO:0000313" key="7">
    <source>
        <dbReference type="EMBL" id="SHE32241.1"/>
    </source>
</evidence>